<proteinExistence type="inferred from homology"/>
<dbReference type="SUPFAM" id="SSF53383">
    <property type="entry name" value="PLP-dependent transferases"/>
    <property type="match status" value="1"/>
</dbReference>
<gene>
    <name evidence="12" type="primary">iscS_2</name>
    <name evidence="12" type="ORF">H6P87_00815</name>
</gene>
<feature type="domain" description="Aminotransferase class V" evidence="11">
    <location>
        <begin position="2"/>
        <end position="359"/>
    </location>
</feature>
<evidence type="ECO:0000256" key="8">
    <source>
        <dbReference type="ARBA" id="ARBA00023004"/>
    </source>
</evidence>
<organism evidence="12 13">
    <name type="scientific">Rickettsia tillamookensis</name>
    <dbReference type="NCBI Taxonomy" id="2761623"/>
    <lineage>
        <taxon>Bacteria</taxon>
        <taxon>Pseudomonadati</taxon>
        <taxon>Pseudomonadota</taxon>
        <taxon>Alphaproteobacteria</taxon>
        <taxon>Rickettsiales</taxon>
        <taxon>Rickettsiaceae</taxon>
        <taxon>Rickettsieae</taxon>
        <taxon>Rickettsia</taxon>
        <taxon>spotted fever group</taxon>
    </lineage>
</organism>
<keyword evidence="6" id="KW-0479">Metal-binding</keyword>
<evidence type="ECO:0000259" key="11">
    <source>
        <dbReference type="Pfam" id="PF00266"/>
    </source>
</evidence>
<comment type="similarity">
    <text evidence="3">Belongs to the class-V pyridoxal-phosphate-dependent aminotransferase family. NifS/IscS subfamily.</text>
</comment>
<accession>A0A9E6MIG0</accession>
<keyword evidence="9" id="KW-0411">Iron-sulfur</keyword>
<evidence type="ECO:0000256" key="1">
    <source>
        <dbReference type="ARBA" id="ARBA00001933"/>
    </source>
</evidence>
<dbReference type="PIRSF" id="PIRSF005572">
    <property type="entry name" value="NifS"/>
    <property type="match status" value="1"/>
</dbReference>
<dbReference type="InterPro" id="IPR015424">
    <property type="entry name" value="PyrdxlP-dep_Trfase"/>
</dbReference>
<keyword evidence="5 12" id="KW-0808">Transferase</keyword>
<evidence type="ECO:0000256" key="10">
    <source>
        <dbReference type="ARBA" id="ARBA00050776"/>
    </source>
</evidence>
<evidence type="ECO:0000313" key="13">
    <source>
        <dbReference type="Proteomes" id="UP000595296"/>
    </source>
</evidence>
<evidence type="ECO:0000256" key="2">
    <source>
        <dbReference type="ARBA" id="ARBA00003120"/>
    </source>
</evidence>
<keyword evidence="8" id="KW-0408">Iron</keyword>
<evidence type="ECO:0000313" key="12">
    <source>
        <dbReference type="EMBL" id="QQV75263.1"/>
    </source>
</evidence>
<evidence type="ECO:0000256" key="7">
    <source>
        <dbReference type="ARBA" id="ARBA00022898"/>
    </source>
</evidence>
<keyword evidence="7" id="KW-0663">Pyridoxal phosphate</keyword>
<dbReference type="GO" id="GO:0031071">
    <property type="term" value="F:cysteine desulfurase activity"/>
    <property type="evidence" value="ECO:0007669"/>
    <property type="project" value="UniProtKB-EC"/>
</dbReference>
<protein>
    <recommendedName>
        <fullName evidence="4">Cysteine desulfurase</fullName>
    </recommendedName>
</protein>
<evidence type="ECO:0000256" key="9">
    <source>
        <dbReference type="ARBA" id="ARBA00023014"/>
    </source>
</evidence>
<dbReference type="PANTHER" id="PTHR11601:SF34">
    <property type="entry name" value="CYSTEINE DESULFURASE"/>
    <property type="match status" value="1"/>
</dbReference>
<comment type="function">
    <text evidence="2">Catalyzes the removal of elemental sulfur atoms from cysteine to produce alanine. Seems to participate in the biosynthesis of the nitrogenase metalloclusters by providing the inorganic sulfur required for the Fe-S core formation.</text>
</comment>
<dbReference type="PANTHER" id="PTHR11601">
    <property type="entry name" value="CYSTEINE DESULFURYLASE FAMILY MEMBER"/>
    <property type="match status" value="1"/>
</dbReference>
<name>A0A9E6MIG0_9RICK</name>
<evidence type="ECO:0000256" key="4">
    <source>
        <dbReference type="ARBA" id="ARBA00013558"/>
    </source>
</evidence>
<evidence type="ECO:0000256" key="6">
    <source>
        <dbReference type="ARBA" id="ARBA00022723"/>
    </source>
</evidence>
<dbReference type="InterPro" id="IPR000192">
    <property type="entry name" value="Aminotrans_V_dom"/>
</dbReference>
<dbReference type="InterPro" id="IPR015421">
    <property type="entry name" value="PyrdxlP-dep_Trfase_major"/>
</dbReference>
<dbReference type="Gene3D" id="3.40.640.10">
    <property type="entry name" value="Type I PLP-dependent aspartate aminotransferase-like (Major domain)"/>
    <property type="match status" value="1"/>
</dbReference>
<dbReference type="InterPro" id="IPR015422">
    <property type="entry name" value="PyrdxlP-dep_Trfase_small"/>
</dbReference>
<reference evidence="12 13" key="1">
    <citation type="journal article" date="2021" name="Int. J. Syst. Evol. Microbiol.">
        <title>Characterization of a novel transitional group Rickettsia species (Rickettsia tillamookensis sp. nov.) from the western black-legged tick, Ixodes pacificus.</title>
        <authorList>
            <person name="Gauthier D.T."/>
            <person name="Karpathy S.E."/>
            <person name="Grizzard S.L."/>
            <person name="Batra D."/>
            <person name="Rowe L.A."/>
            <person name="Paddock C.D."/>
        </authorList>
    </citation>
    <scope>NUCLEOTIDE SEQUENCE [LARGE SCALE GENOMIC DNA]</scope>
    <source>
        <strain evidence="12 13">Tillamook 23</strain>
    </source>
</reference>
<dbReference type="EMBL" id="CP060138">
    <property type="protein sequence ID" value="QQV75263.1"/>
    <property type="molecule type" value="Genomic_DNA"/>
</dbReference>
<dbReference type="Proteomes" id="UP000595296">
    <property type="component" value="Chromosome"/>
</dbReference>
<comment type="cofactor">
    <cofactor evidence="1">
        <name>pyridoxal 5'-phosphate</name>
        <dbReference type="ChEBI" id="CHEBI:597326"/>
    </cofactor>
</comment>
<keyword evidence="13" id="KW-1185">Reference proteome</keyword>
<dbReference type="Gene3D" id="3.90.1150.10">
    <property type="entry name" value="Aspartate Aminotransferase, domain 1"/>
    <property type="match status" value="1"/>
</dbReference>
<dbReference type="InterPro" id="IPR016454">
    <property type="entry name" value="Cysteine_dSase"/>
</dbReference>
<sequence length="382" mass="41793">MIYLDHNATTFIDPKIKEYIISLMDKELNPSSAHSSGRFAKNVIETARSQIATALGITLSSREYDITFTSSGTESNNLIMKNFYDGDIFISAIEHLSIYNHIKHAPNIKIIRVNTQGLVDLEHLEELLAQSNTSKKLVSVMMANNESGVLQDIAEIGKITKKYDARFHSDLVQGFGRIPINIKELGLNFVTISGHKIGGGQGGAALISNSNFQVTPIIIGGGQEKSVRSGTENVLAIAGFGLVAELITKDISEKYIKIKSLQEILEKKLKEYPNVNIVSNSVARLPNTTLITIPNTDAQVKLIGFDLRNICISSGSACSSGKISKSHVLTNMGIGEEEANSSIRVSLSHTNTVSDIEAFIEAFEEIYEYELSNSVITRKITK</sequence>
<dbReference type="RefSeq" id="WP_202068452.1">
    <property type="nucleotide sequence ID" value="NZ_CP060138.2"/>
</dbReference>
<evidence type="ECO:0000256" key="3">
    <source>
        <dbReference type="ARBA" id="ARBA00006490"/>
    </source>
</evidence>
<evidence type="ECO:0000256" key="5">
    <source>
        <dbReference type="ARBA" id="ARBA00022679"/>
    </source>
</evidence>
<comment type="catalytic activity">
    <reaction evidence="10">
        <text>(sulfur carrier)-H + L-cysteine = (sulfur carrier)-SH + L-alanine</text>
        <dbReference type="Rhea" id="RHEA:43892"/>
        <dbReference type="Rhea" id="RHEA-COMP:14737"/>
        <dbReference type="Rhea" id="RHEA-COMP:14739"/>
        <dbReference type="ChEBI" id="CHEBI:29917"/>
        <dbReference type="ChEBI" id="CHEBI:35235"/>
        <dbReference type="ChEBI" id="CHEBI:57972"/>
        <dbReference type="ChEBI" id="CHEBI:64428"/>
        <dbReference type="EC" id="2.8.1.7"/>
    </reaction>
</comment>
<dbReference type="Pfam" id="PF00266">
    <property type="entry name" value="Aminotran_5"/>
    <property type="match status" value="1"/>
</dbReference>